<evidence type="ECO:0000313" key="1">
    <source>
        <dbReference type="EMBL" id="KAJ9078981.1"/>
    </source>
</evidence>
<sequence length="300" mass="32720">MAYFMTIALAVLETAHGYLPTPLMGNEAQYQQVNYNPTGGYPSFLPSYAEYPSGNARSESNHHIPSYASMEKNYLTQSPGDNNPSPTQGYAPSQMPEQTQAPTEIKETNDSSGDYEAKALLDAVNAKRKKQNLAAYTISEKLNKAAQKQSKFQSDKNICSHVGEGGTSPSQRCEAEGYSVCAENVALGQTSLAQVMKGWMESQGHKDNILNPDYKEFGAARVGKAWTQNFGFGESNSNNATNSGSPREVYPTGASENSQHESSGNGIYNNFFPSYNTHQPQNSYTPISNTDHSVVYISLD</sequence>
<dbReference type="EMBL" id="QTSX02002132">
    <property type="protein sequence ID" value="KAJ9078981.1"/>
    <property type="molecule type" value="Genomic_DNA"/>
</dbReference>
<dbReference type="Proteomes" id="UP001165960">
    <property type="component" value="Unassembled WGS sequence"/>
</dbReference>
<accession>A0ACC2TWX0</accession>
<organism evidence="1 2">
    <name type="scientific">Entomophthora muscae</name>
    <dbReference type="NCBI Taxonomy" id="34485"/>
    <lineage>
        <taxon>Eukaryota</taxon>
        <taxon>Fungi</taxon>
        <taxon>Fungi incertae sedis</taxon>
        <taxon>Zoopagomycota</taxon>
        <taxon>Entomophthoromycotina</taxon>
        <taxon>Entomophthoromycetes</taxon>
        <taxon>Entomophthorales</taxon>
        <taxon>Entomophthoraceae</taxon>
        <taxon>Entomophthora</taxon>
    </lineage>
</organism>
<gene>
    <name evidence="1" type="ORF">DSO57_1001194</name>
</gene>
<evidence type="ECO:0000313" key="2">
    <source>
        <dbReference type="Proteomes" id="UP001165960"/>
    </source>
</evidence>
<name>A0ACC2TWX0_9FUNG</name>
<reference evidence="1" key="1">
    <citation type="submission" date="2022-04" db="EMBL/GenBank/DDBJ databases">
        <title>Genome of the entomopathogenic fungus Entomophthora muscae.</title>
        <authorList>
            <person name="Elya C."/>
            <person name="Lovett B.R."/>
            <person name="Lee E."/>
            <person name="Macias A.M."/>
            <person name="Hajek A.E."/>
            <person name="De Bivort B.L."/>
            <person name="Kasson M.T."/>
            <person name="De Fine Licht H.H."/>
            <person name="Stajich J.E."/>
        </authorList>
    </citation>
    <scope>NUCLEOTIDE SEQUENCE</scope>
    <source>
        <strain evidence="1">Berkeley</strain>
    </source>
</reference>
<keyword evidence="2" id="KW-1185">Reference proteome</keyword>
<proteinExistence type="predicted"/>
<comment type="caution">
    <text evidence="1">The sequence shown here is derived from an EMBL/GenBank/DDBJ whole genome shotgun (WGS) entry which is preliminary data.</text>
</comment>
<protein>
    <submittedName>
        <fullName evidence="1">Uncharacterized protein</fullName>
    </submittedName>
</protein>